<proteinExistence type="predicted"/>
<reference evidence="1" key="1">
    <citation type="submission" date="2022-07" db="EMBL/GenBank/DDBJ databases">
        <title>Phylogenomic reconstructions and comparative analyses of Kickxellomycotina fungi.</title>
        <authorList>
            <person name="Reynolds N.K."/>
            <person name="Stajich J.E."/>
            <person name="Barry K."/>
            <person name="Grigoriev I.V."/>
            <person name="Crous P."/>
            <person name="Smith M.E."/>
        </authorList>
    </citation>
    <scope>NUCLEOTIDE SEQUENCE</scope>
    <source>
        <strain evidence="1">BCRC 34780</strain>
    </source>
</reference>
<name>A0ACC1KZM8_9FUNG</name>
<comment type="caution">
    <text evidence="1">The sequence shown here is derived from an EMBL/GenBank/DDBJ whole genome shotgun (WGS) entry which is preliminary data.</text>
</comment>
<organism evidence="1 2">
    <name type="scientific">Coemansia helicoidea</name>
    <dbReference type="NCBI Taxonomy" id="1286919"/>
    <lineage>
        <taxon>Eukaryota</taxon>
        <taxon>Fungi</taxon>
        <taxon>Fungi incertae sedis</taxon>
        <taxon>Zoopagomycota</taxon>
        <taxon>Kickxellomycotina</taxon>
        <taxon>Kickxellomycetes</taxon>
        <taxon>Kickxellales</taxon>
        <taxon>Kickxellaceae</taxon>
        <taxon>Coemansia</taxon>
    </lineage>
</organism>
<accession>A0ACC1KZM8</accession>
<feature type="non-terminal residue" evidence="1">
    <location>
        <position position="172"/>
    </location>
</feature>
<gene>
    <name evidence="1" type="ORF">H4R21_004003</name>
</gene>
<keyword evidence="2" id="KW-1185">Reference proteome</keyword>
<dbReference type="Proteomes" id="UP001140087">
    <property type="component" value="Unassembled WGS sequence"/>
</dbReference>
<protein>
    <submittedName>
        <fullName evidence="1">Uncharacterized protein</fullName>
    </submittedName>
</protein>
<evidence type="ECO:0000313" key="2">
    <source>
        <dbReference type="Proteomes" id="UP001140087"/>
    </source>
</evidence>
<evidence type="ECO:0000313" key="1">
    <source>
        <dbReference type="EMBL" id="KAJ2798263.1"/>
    </source>
</evidence>
<dbReference type="EMBL" id="JANBUN010001409">
    <property type="protein sequence ID" value="KAJ2798263.1"/>
    <property type="molecule type" value="Genomic_DNA"/>
</dbReference>
<sequence>MQQPTHDDGAPDSDPGDSEHEPLLPPAPAPAPAPARLARRAKAALGACLAAASVAVGLYVVYILCHAPALLEALVGSEPELQAVTLIDVTDDAVLVAADIGFPRWGRRAATIPSVNATVYHGGDVVGWLHATNLRVTPAHRRLVLAEAFHIVSSDAMARLLEDVALTRQISV</sequence>